<gene>
    <name evidence="2" type="ORF">DW222_05735</name>
</gene>
<evidence type="ECO:0000313" key="2">
    <source>
        <dbReference type="EMBL" id="RHH20291.1"/>
    </source>
</evidence>
<feature type="transmembrane region" description="Helical" evidence="1">
    <location>
        <begin position="24"/>
        <end position="48"/>
    </location>
</feature>
<sequence length="856" mass="92708">MVPKKIDFFGRMAMKERKDNNRGFSLFSVLIAVSFVAILGMLILYIALANFNMKVTDLKGKDSFYTAERALEEIRTGLQEDVGEAMSTAYTKVLEDYDKDSNTQDATMDAQRQSQFETLFLDELVKRVGNNGSKKQYSLDKLIDYVDLLKDSSVFDAKKESLVITNPSDSAGAEMSVIRSTGTSNTKSGILLKNLKVIYVDPKGHAAIIETDIRLGVPAVQFPTPSTLPDLMNMIVVADGGIVCEGNAESESTIQGSIYAGLLPKSKAEETETAQGELSTQSIHVKNNASLKINSGDKVVCAGEINIGNGSSFASATGVNLWAKGLNVDSGKEISLEGTTYFADDLTISGKNNNVRLAGNYYGFGSEKSALNENCLFKNIYSGIGDDAENTGNTAAQKSADLSSAIVINGKNTTLDLSGLQKLMLAGKNYIASSKVTGKQVNKNDIMTGESITVKGTQLAYLLPAELLGTGEQSYQNPMDVATFQEKFAGVSQTGNIAVKMDTPVAAWGGKTLRDLGVDVEKPVQTVFYNEPGGANYVYFYLNFTNETNAAAFLQNYLAVNPDAKANVDKYLSFYFGGENSGITVKDVDSYLRYVTGGNVLSYDGKTDTSSLQAATDTDPADDSKLVQEQIGYQNSWYALNRKMISSYDLLNTAVVEGQDAAGNNITHNETESSRSVYDNLVNEKKLVEFVKNNVKDGTLKYEFTADEEDGGLKAIMYHNGGNSVISDGTNVQRTGTALEITSDLAEKLRLVVCTGDVVIKQNVSFKGIIMTKGTLTLEEGASLESSPMEAAKVFQSQINKTNETNTDIVKAQDFFWDGDKYVLGNVVVSGSGNDQNSSDSYSTADYVSYENWKKE</sequence>
<dbReference type="EMBL" id="QRJH01000002">
    <property type="protein sequence ID" value="RHH20291.1"/>
    <property type="molecule type" value="Genomic_DNA"/>
</dbReference>
<organism evidence="2 3">
    <name type="scientific">Blautia obeum</name>
    <dbReference type="NCBI Taxonomy" id="40520"/>
    <lineage>
        <taxon>Bacteria</taxon>
        <taxon>Bacillati</taxon>
        <taxon>Bacillota</taxon>
        <taxon>Clostridia</taxon>
        <taxon>Lachnospirales</taxon>
        <taxon>Lachnospiraceae</taxon>
        <taxon>Blautia</taxon>
    </lineage>
</organism>
<proteinExistence type="predicted"/>
<evidence type="ECO:0000256" key="1">
    <source>
        <dbReference type="SAM" id="Phobius"/>
    </source>
</evidence>
<accession>A0A414W4N1</accession>
<name>A0A414W4N1_9FIRM</name>
<dbReference type="AlphaFoldDB" id="A0A414W4N1"/>
<dbReference type="Proteomes" id="UP000284024">
    <property type="component" value="Unassembled WGS sequence"/>
</dbReference>
<keyword evidence="1" id="KW-0472">Membrane</keyword>
<keyword evidence="1" id="KW-1133">Transmembrane helix</keyword>
<keyword evidence="1" id="KW-0812">Transmembrane</keyword>
<evidence type="ECO:0000313" key="3">
    <source>
        <dbReference type="Proteomes" id="UP000284024"/>
    </source>
</evidence>
<comment type="caution">
    <text evidence="2">The sequence shown here is derived from an EMBL/GenBank/DDBJ whole genome shotgun (WGS) entry which is preliminary data.</text>
</comment>
<protein>
    <submittedName>
        <fullName evidence="2">Uncharacterized protein</fullName>
    </submittedName>
</protein>
<reference evidence="2 3" key="1">
    <citation type="submission" date="2018-08" db="EMBL/GenBank/DDBJ databases">
        <title>A genome reference for cultivated species of the human gut microbiota.</title>
        <authorList>
            <person name="Zou Y."/>
            <person name="Xue W."/>
            <person name="Luo G."/>
        </authorList>
    </citation>
    <scope>NUCLEOTIDE SEQUENCE [LARGE SCALE GENOMIC DNA]</scope>
    <source>
        <strain evidence="2 3">AM18-2AC</strain>
    </source>
</reference>